<dbReference type="InterPro" id="IPR002477">
    <property type="entry name" value="Peptidoglycan-bd-like"/>
</dbReference>
<protein>
    <submittedName>
        <fullName evidence="2">His-Xaa-Ser repeat protein HxsA</fullName>
    </submittedName>
</protein>
<feature type="domain" description="Peptidoglycan binding-like" evidence="1">
    <location>
        <begin position="121"/>
        <end position="159"/>
    </location>
</feature>
<dbReference type="GeneID" id="83879679"/>
<dbReference type="EMBL" id="CYTW01000001">
    <property type="protein sequence ID" value="CUJ86295.1"/>
    <property type="molecule type" value="Genomic_DNA"/>
</dbReference>
<organism evidence="2 3">
    <name type="scientific">Shimia thalassica</name>
    <dbReference type="NCBI Taxonomy" id="1715693"/>
    <lineage>
        <taxon>Bacteria</taxon>
        <taxon>Pseudomonadati</taxon>
        <taxon>Pseudomonadota</taxon>
        <taxon>Alphaproteobacteria</taxon>
        <taxon>Rhodobacterales</taxon>
        <taxon>Roseobacteraceae</taxon>
    </lineage>
</organism>
<accession>A0A0P1I2G2</accession>
<name>A0A0P1I2G2_9RHOB</name>
<sequence length="181" mass="19851">MTIRFLLPLTLLATLPLVGCEETGAVAQDLEALREPDLVRSVALAPPGAEPGTCWGREVSPATIETVTEQVMVQPAEVLDDGTVISPAIFRSETRQKIVKERRETWFQTPCEDVWTEEFTSSVQRALAARGFYHGAVTGVRDKRTLSAIRRFQSPQGLDSSILSLEAARSLGLVAVERDKT</sequence>
<dbReference type="Pfam" id="PF01471">
    <property type="entry name" value="PG_binding_1"/>
    <property type="match status" value="1"/>
</dbReference>
<evidence type="ECO:0000313" key="3">
    <source>
        <dbReference type="Proteomes" id="UP000051870"/>
    </source>
</evidence>
<keyword evidence="3" id="KW-1185">Reference proteome</keyword>
<dbReference type="InterPro" id="IPR036366">
    <property type="entry name" value="PGBDSf"/>
</dbReference>
<dbReference type="SUPFAM" id="SSF47090">
    <property type="entry name" value="PGBD-like"/>
    <property type="match status" value="1"/>
</dbReference>
<gene>
    <name evidence="2" type="ORF">PH7735_00601</name>
</gene>
<proteinExistence type="predicted"/>
<dbReference type="AlphaFoldDB" id="A0A0P1I2G2"/>
<evidence type="ECO:0000313" key="2">
    <source>
        <dbReference type="EMBL" id="CUJ86295.1"/>
    </source>
</evidence>
<reference evidence="3" key="1">
    <citation type="submission" date="2015-09" db="EMBL/GenBank/DDBJ databases">
        <authorList>
            <person name="Rodrigo-Torres Lidia"/>
            <person name="Arahal R.David."/>
        </authorList>
    </citation>
    <scope>NUCLEOTIDE SEQUENCE [LARGE SCALE GENOMIC DNA]</scope>
    <source>
        <strain evidence="3">CECT 7735</strain>
    </source>
</reference>
<dbReference type="RefSeq" id="WP_058311114.1">
    <property type="nucleotide sequence ID" value="NZ_CYTW01000001.1"/>
</dbReference>
<dbReference type="STRING" id="1715693.PH7735_00601"/>
<dbReference type="InterPro" id="IPR036365">
    <property type="entry name" value="PGBD-like_sf"/>
</dbReference>
<dbReference type="Gene3D" id="1.10.101.10">
    <property type="entry name" value="PGBD-like superfamily/PGBD"/>
    <property type="match status" value="1"/>
</dbReference>
<evidence type="ECO:0000259" key="1">
    <source>
        <dbReference type="Pfam" id="PF01471"/>
    </source>
</evidence>
<dbReference type="Proteomes" id="UP000051870">
    <property type="component" value="Unassembled WGS sequence"/>
</dbReference>